<evidence type="ECO:0000256" key="5">
    <source>
        <dbReference type="ARBA" id="ARBA00022989"/>
    </source>
</evidence>
<evidence type="ECO:0000256" key="1">
    <source>
        <dbReference type="ARBA" id="ARBA00004167"/>
    </source>
</evidence>
<evidence type="ECO:0000256" key="8">
    <source>
        <dbReference type="SAM" id="MobiDB-lite"/>
    </source>
</evidence>
<dbReference type="PROSITE" id="PS00543">
    <property type="entry name" value="HLYD_FAMILY"/>
    <property type="match status" value="1"/>
</dbReference>
<keyword evidence="3" id="KW-0813">Transport</keyword>
<comment type="subcellular location">
    <subcellularLocation>
        <location evidence="1">Membrane</location>
        <topology evidence="1">Single-pass membrane protein</topology>
    </subcellularLocation>
</comment>
<evidence type="ECO:0000256" key="3">
    <source>
        <dbReference type="ARBA" id="ARBA00022448"/>
    </source>
</evidence>
<name>A0ABT2M217_9FIRM</name>
<evidence type="ECO:0000313" key="12">
    <source>
        <dbReference type="Proteomes" id="UP001431199"/>
    </source>
</evidence>
<feature type="region of interest" description="Disordered" evidence="8">
    <location>
        <begin position="259"/>
        <end position="282"/>
    </location>
</feature>
<evidence type="ECO:0000256" key="9">
    <source>
        <dbReference type="SAM" id="Phobius"/>
    </source>
</evidence>
<keyword evidence="12" id="KW-1185">Reference proteome</keyword>
<sequence length="515" mass="57710">MKPIIVEMRDLSDSVEVYESKPSPFIMYTIYAILACILGAVIWASIFKLDDVVTGNGIFKGTNRIYDVSSGISGQVSDCKVQNGDYVNEGDILYIVKVDSLGDTILSYNKELENANARLEMLTAYEVALDKGEKISDKYAKNKYYDEFVNRYELLYAGIEQGTVKNTEMQDAYVENVDSIQSAINQYEDKINKLNQVKDCIVNRNNKFSDADNYYNSIVSSYLSSYNYNKLQYDNKINEYENQINKLDSQIKKASGEEAATLKKEKSETKNAKEATESERKQSLVNLEQNQIASIEQMIEGYNNNLISLETSLSSAKIQRDSSGAQKTEDNIAVLTEKGNIAAEKLTYEDKKAECENYLKSYNIQNDNCSISALTSGYYYSNSNVKNGTYIDAGKTIGSIYPEKESEFYAEVYVLNSDIGRIKEGMEVKFEIAAYPSNEYGYFTGSVESISRDISVDETTGNAYYVVKVKCDKTELKDKAGESVSLKNGMACSGKVVIGSKSVMTYVLEKLNIYG</sequence>
<proteinExistence type="inferred from homology"/>
<dbReference type="Gene3D" id="2.40.30.170">
    <property type="match status" value="1"/>
</dbReference>
<dbReference type="InterPro" id="IPR050739">
    <property type="entry name" value="MFP"/>
</dbReference>
<gene>
    <name evidence="11" type="ORF">N5B56_10885</name>
</gene>
<keyword evidence="4 9" id="KW-0812">Transmembrane</keyword>
<feature type="transmembrane region" description="Helical" evidence="9">
    <location>
        <begin position="25"/>
        <end position="46"/>
    </location>
</feature>
<accession>A0ABT2M217</accession>
<evidence type="ECO:0000256" key="2">
    <source>
        <dbReference type="ARBA" id="ARBA00009477"/>
    </source>
</evidence>
<keyword evidence="5 9" id="KW-1133">Transmembrane helix</keyword>
<dbReference type="InterPro" id="IPR058982">
    <property type="entry name" value="Beta-barrel_AprE"/>
</dbReference>
<protein>
    <submittedName>
        <fullName evidence="11">HlyD family efflux transporter periplasmic adaptor subunit</fullName>
    </submittedName>
</protein>
<dbReference type="Pfam" id="PF26002">
    <property type="entry name" value="Beta-barrel_AprE"/>
    <property type="match status" value="1"/>
</dbReference>
<dbReference type="PRINTS" id="PR01490">
    <property type="entry name" value="RTXTOXIND"/>
</dbReference>
<dbReference type="RefSeq" id="WP_260978932.1">
    <property type="nucleotide sequence ID" value="NZ_JAODBU010000011.1"/>
</dbReference>
<dbReference type="PANTHER" id="PTHR30386">
    <property type="entry name" value="MEMBRANE FUSION SUBUNIT OF EMRAB-TOLC MULTIDRUG EFFLUX PUMP"/>
    <property type="match status" value="1"/>
</dbReference>
<feature type="coiled-coil region" evidence="7">
    <location>
        <begin position="98"/>
        <end position="125"/>
    </location>
</feature>
<comment type="similarity">
    <text evidence="2">Belongs to the membrane fusion protein (MFP) (TC 8.A.1) family.</text>
</comment>
<comment type="caution">
    <text evidence="11">The sequence shown here is derived from an EMBL/GenBank/DDBJ whole genome shotgun (WGS) entry which is preliminary data.</text>
</comment>
<evidence type="ECO:0000256" key="6">
    <source>
        <dbReference type="ARBA" id="ARBA00023136"/>
    </source>
</evidence>
<evidence type="ECO:0000259" key="10">
    <source>
        <dbReference type="Pfam" id="PF26002"/>
    </source>
</evidence>
<dbReference type="InterPro" id="IPR006144">
    <property type="entry name" value="Secretion_HlyD_CS"/>
</dbReference>
<dbReference type="Proteomes" id="UP001431199">
    <property type="component" value="Unassembled WGS sequence"/>
</dbReference>
<feature type="domain" description="AprE-like beta-barrel" evidence="10">
    <location>
        <begin position="409"/>
        <end position="496"/>
    </location>
</feature>
<evidence type="ECO:0000313" key="11">
    <source>
        <dbReference type="EMBL" id="MCT7399583.1"/>
    </source>
</evidence>
<evidence type="ECO:0000256" key="7">
    <source>
        <dbReference type="SAM" id="Coils"/>
    </source>
</evidence>
<keyword evidence="6 9" id="KW-0472">Membrane</keyword>
<organism evidence="11 12">
    <name type="scientific">Eubacterium album</name>
    <dbReference type="NCBI Taxonomy" id="2978477"/>
    <lineage>
        <taxon>Bacteria</taxon>
        <taxon>Bacillati</taxon>
        <taxon>Bacillota</taxon>
        <taxon>Clostridia</taxon>
        <taxon>Eubacteriales</taxon>
        <taxon>Eubacteriaceae</taxon>
        <taxon>Eubacterium</taxon>
    </lineage>
</organism>
<reference evidence="11" key="1">
    <citation type="submission" date="2022-09" db="EMBL/GenBank/DDBJ databases">
        <title>Eubacterium sp. LFL-14 isolated from human feces.</title>
        <authorList>
            <person name="Liu F."/>
        </authorList>
    </citation>
    <scope>NUCLEOTIDE SEQUENCE</scope>
    <source>
        <strain evidence="11">LFL-14</strain>
    </source>
</reference>
<dbReference type="PANTHER" id="PTHR30386:SF26">
    <property type="entry name" value="TRANSPORT PROTEIN COMB"/>
    <property type="match status" value="1"/>
</dbReference>
<evidence type="ECO:0000256" key="4">
    <source>
        <dbReference type="ARBA" id="ARBA00022692"/>
    </source>
</evidence>
<keyword evidence="7" id="KW-0175">Coiled coil</keyword>
<dbReference type="EMBL" id="JAODBU010000011">
    <property type="protein sequence ID" value="MCT7399583.1"/>
    <property type="molecule type" value="Genomic_DNA"/>
</dbReference>